<dbReference type="InterPro" id="IPR024267">
    <property type="entry name" value="DUF4878"/>
</dbReference>
<sequence length="135" mass="14987">MKKVFYFSLMVMAMFVMTACSSSSSPGDAMKKYGSYLIKGDYEKFVDGLAFEEGATPEKLKEQKEGLVSMLKEKVSKEYEKMGGLKSIEVLSEEISADGNTATVKIKQTYGNGETQEGSQSMVKRDGKWLMSIDK</sequence>
<reference evidence="5" key="2">
    <citation type="submission" date="2016-11" db="EMBL/GenBank/DDBJ databases">
        <authorList>
            <person name="Varghese N."/>
            <person name="Submissions S."/>
        </authorList>
    </citation>
    <scope>NUCLEOTIDE SEQUENCE [LARGE SCALE GENOMIC DNA]</scope>
    <source>
        <strain evidence="5">DSM 26884</strain>
    </source>
</reference>
<gene>
    <name evidence="3" type="ORF">DXA68_20840</name>
    <name evidence="4" type="ORF">SAMN05444350_14128</name>
</gene>
<dbReference type="eggNOG" id="ENOG5033D5Y">
    <property type="taxonomic scope" value="Bacteria"/>
</dbReference>
<dbReference type="EMBL" id="QSCF01000051">
    <property type="protein sequence ID" value="RGX75826.1"/>
    <property type="molecule type" value="Genomic_DNA"/>
</dbReference>
<reference evidence="4" key="1">
    <citation type="submission" date="2016-11" db="EMBL/GenBank/DDBJ databases">
        <authorList>
            <person name="Jaros S."/>
            <person name="Januszkiewicz K."/>
            <person name="Wedrychowicz H."/>
        </authorList>
    </citation>
    <scope>NUCLEOTIDE SEQUENCE [LARGE SCALE GENOMIC DNA]</scope>
    <source>
        <strain evidence="4">DSM 26884</strain>
    </source>
</reference>
<dbReference type="Proteomes" id="UP000286075">
    <property type="component" value="Unassembled WGS sequence"/>
</dbReference>
<dbReference type="RefSeq" id="WP_025834258.1">
    <property type="nucleotide sequence ID" value="NZ_CABMFG010000051.1"/>
</dbReference>
<evidence type="ECO:0000313" key="4">
    <source>
        <dbReference type="EMBL" id="SHJ62842.1"/>
    </source>
</evidence>
<evidence type="ECO:0000313" key="5">
    <source>
        <dbReference type="Proteomes" id="UP000184192"/>
    </source>
</evidence>
<dbReference type="Pfam" id="PF12870">
    <property type="entry name" value="DUF4878"/>
    <property type="match status" value="1"/>
</dbReference>
<accession>A0A1M6KVF1</accession>
<feature type="domain" description="DUF4878" evidence="2">
    <location>
        <begin position="20"/>
        <end position="130"/>
    </location>
</feature>
<name>A0A1M6KVF1_9BACE</name>
<dbReference type="OrthoDB" id="1044323at2"/>
<evidence type="ECO:0000256" key="1">
    <source>
        <dbReference type="SAM" id="SignalP"/>
    </source>
</evidence>
<feature type="chain" id="PRO_5044562637" evidence="1">
    <location>
        <begin position="19"/>
        <end position="135"/>
    </location>
</feature>
<reference evidence="3 6" key="3">
    <citation type="submission" date="2018-08" db="EMBL/GenBank/DDBJ databases">
        <title>A genome reference for cultivated species of the human gut microbiota.</title>
        <authorList>
            <person name="Zou Y."/>
            <person name="Xue W."/>
            <person name="Luo G."/>
        </authorList>
    </citation>
    <scope>NUCLEOTIDE SEQUENCE [LARGE SCALE GENOMIC DNA]</scope>
    <source>
        <strain evidence="3 6">OF03-9BH</strain>
    </source>
</reference>
<dbReference type="GeneID" id="92714437"/>
<evidence type="ECO:0000313" key="6">
    <source>
        <dbReference type="Proteomes" id="UP000286075"/>
    </source>
</evidence>
<dbReference type="EMBL" id="FQZN01000041">
    <property type="protein sequence ID" value="SHJ62842.1"/>
    <property type="molecule type" value="Genomic_DNA"/>
</dbReference>
<protein>
    <submittedName>
        <fullName evidence="3">DUF4878 domain-containing protein</fullName>
    </submittedName>
</protein>
<keyword evidence="1" id="KW-0732">Signal</keyword>
<dbReference type="Proteomes" id="UP000184192">
    <property type="component" value="Unassembled WGS sequence"/>
</dbReference>
<proteinExistence type="predicted"/>
<feature type="signal peptide" evidence="1">
    <location>
        <begin position="1"/>
        <end position="18"/>
    </location>
</feature>
<dbReference type="PROSITE" id="PS51257">
    <property type="entry name" value="PROKAR_LIPOPROTEIN"/>
    <property type="match status" value="1"/>
</dbReference>
<dbReference type="AlphaFoldDB" id="A0A1M6KVF1"/>
<organism evidence="4 5">
    <name type="scientific">Bacteroides stercorirosoris</name>
    <dbReference type="NCBI Taxonomy" id="871324"/>
    <lineage>
        <taxon>Bacteria</taxon>
        <taxon>Pseudomonadati</taxon>
        <taxon>Bacteroidota</taxon>
        <taxon>Bacteroidia</taxon>
        <taxon>Bacteroidales</taxon>
        <taxon>Bacteroidaceae</taxon>
        <taxon>Bacteroides</taxon>
    </lineage>
</organism>
<evidence type="ECO:0000259" key="2">
    <source>
        <dbReference type="Pfam" id="PF12870"/>
    </source>
</evidence>
<keyword evidence="5" id="KW-1185">Reference proteome</keyword>
<dbReference type="Gene3D" id="3.10.450.50">
    <property type="match status" value="1"/>
</dbReference>
<evidence type="ECO:0000313" key="3">
    <source>
        <dbReference type="EMBL" id="RGX75826.1"/>
    </source>
</evidence>